<protein>
    <submittedName>
        <fullName evidence="2">PTS system, mannose-specific IIC component</fullName>
    </submittedName>
</protein>
<reference evidence="2 3" key="1">
    <citation type="submission" date="2016-11" db="EMBL/GenBank/DDBJ databases">
        <authorList>
            <person name="Varghese N."/>
            <person name="Submissions S."/>
        </authorList>
    </citation>
    <scope>NUCLEOTIDE SEQUENCE [LARGE SCALE GENOMIC DNA]</scope>
    <source>
        <strain evidence="2 3">DSM 17919</strain>
    </source>
</reference>
<feature type="transmembrane region" description="Helical" evidence="1">
    <location>
        <begin position="91"/>
        <end position="108"/>
    </location>
</feature>
<keyword evidence="1" id="KW-1133">Transmembrane helix</keyword>
<name>A0A8G2C7S1_9BACT</name>
<evidence type="ECO:0000313" key="2">
    <source>
        <dbReference type="EMBL" id="SHI69566.1"/>
    </source>
</evidence>
<dbReference type="AlphaFoldDB" id="A0A8G2C7S1"/>
<evidence type="ECO:0000313" key="3">
    <source>
        <dbReference type="Proteomes" id="UP000184001"/>
    </source>
</evidence>
<proteinExistence type="predicted"/>
<evidence type="ECO:0000256" key="1">
    <source>
        <dbReference type="SAM" id="Phobius"/>
    </source>
</evidence>
<keyword evidence="1" id="KW-0472">Membrane</keyword>
<dbReference type="EMBL" id="FQZR01000002">
    <property type="protein sequence ID" value="SHI69566.1"/>
    <property type="molecule type" value="Genomic_DNA"/>
</dbReference>
<organism evidence="2 3">
    <name type="scientific">Halodesulfovibrio aestuarii</name>
    <dbReference type="NCBI Taxonomy" id="126333"/>
    <lineage>
        <taxon>Bacteria</taxon>
        <taxon>Pseudomonadati</taxon>
        <taxon>Thermodesulfobacteriota</taxon>
        <taxon>Desulfovibrionia</taxon>
        <taxon>Desulfovibrionales</taxon>
        <taxon>Desulfovibrionaceae</taxon>
        <taxon>Halodesulfovibrio</taxon>
    </lineage>
</organism>
<feature type="transmembrane region" description="Helical" evidence="1">
    <location>
        <begin position="57"/>
        <end position="79"/>
    </location>
</feature>
<dbReference type="Proteomes" id="UP000184001">
    <property type="component" value="Unassembled WGS sequence"/>
</dbReference>
<keyword evidence="1" id="KW-0812">Transmembrane</keyword>
<accession>A0A8G2C7S1</accession>
<feature type="transmembrane region" description="Helical" evidence="1">
    <location>
        <begin position="113"/>
        <end position="129"/>
    </location>
</feature>
<gene>
    <name evidence="2" type="ORF">SAMN05660830_00694</name>
</gene>
<sequence length="130" mass="14972">MVLSMPAALISPHLDQALRQRHNKHHNKLLALKKTEFDVDEELFLHKIISKALLQTVSINFVFFFIYLLVLIGTISVAYDVHGSIIECSGLSWSYLWFFATLGGVLSLRVRRAYYSFFFFLFSVVVITNL</sequence>
<comment type="caution">
    <text evidence="2">The sequence shown here is derived from an EMBL/GenBank/DDBJ whole genome shotgun (WGS) entry which is preliminary data.</text>
</comment>